<evidence type="ECO:0000313" key="3">
    <source>
        <dbReference type="Proteomes" id="UP000035016"/>
    </source>
</evidence>
<reference evidence="2 3" key="1">
    <citation type="submission" date="2015-02" db="EMBL/GenBank/DDBJ databases">
        <authorList>
            <person name="Gomez-Escribano P.J."/>
        </authorList>
    </citation>
    <scope>NUCLEOTIDE SEQUENCE [LARGE SCALE GENOMIC DNA]</scope>
    <source>
        <strain evidence="3">C34 (DSM 42122 / NRRL B-24963)</strain>
    </source>
</reference>
<feature type="transmembrane region" description="Helical" evidence="1">
    <location>
        <begin position="98"/>
        <end position="122"/>
    </location>
</feature>
<keyword evidence="1" id="KW-0812">Transmembrane</keyword>
<accession>A0A0F7VN21</accession>
<name>A0A0F7VN21_STRLW</name>
<sequence>MRSNDEAGLEQTLGLLPVTAAHLAAVPGVIEVAHTIGDDRGIDYLGDLEVAAMLHRHRQLLRRMNWLGAWGGLLLAPGAVGVWFLVTATDWDDTDPVVGLVLVSPVVVLLTLSTYLLARAFWLRHVWVRRGTREQVNGYLRVLSAAGFPSRELPAWLRPITGERWR</sequence>
<dbReference type="AlphaFoldDB" id="A0A0F7VN21"/>
<keyword evidence="1" id="KW-1133">Transmembrane helix</keyword>
<gene>
    <name evidence="2" type="primary">sle_19380</name>
</gene>
<dbReference type="EMBL" id="LN831790">
    <property type="protein sequence ID" value="CQR61399.1"/>
    <property type="molecule type" value="Genomic_DNA"/>
</dbReference>
<protein>
    <submittedName>
        <fullName evidence="2">Uncharacterized protein</fullName>
    </submittedName>
</protein>
<evidence type="ECO:0000256" key="1">
    <source>
        <dbReference type="SAM" id="Phobius"/>
    </source>
</evidence>
<evidence type="ECO:0000313" key="2">
    <source>
        <dbReference type="EMBL" id="CQR61399.1"/>
    </source>
</evidence>
<dbReference type="KEGG" id="sle:sle_19380"/>
<keyword evidence="1" id="KW-0472">Membrane</keyword>
<dbReference type="Proteomes" id="UP000035016">
    <property type="component" value="Chromosome Chromosome"/>
</dbReference>
<dbReference type="RefSeq" id="WP_047122454.1">
    <property type="nucleotide sequence ID" value="NZ_AZSD01000093.1"/>
</dbReference>
<feature type="transmembrane region" description="Helical" evidence="1">
    <location>
        <begin position="66"/>
        <end position="86"/>
    </location>
</feature>
<organism evidence="2 3">
    <name type="scientific">Streptomyces leeuwenhoekii</name>
    <dbReference type="NCBI Taxonomy" id="1437453"/>
    <lineage>
        <taxon>Bacteria</taxon>
        <taxon>Bacillati</taxon>
        <taxon>Actinomycetota</taxon>
        <taxon>Actinomycetes</taxon>
        <taxon>Kitasatosporales</taxon>
        <taxon>Streptomycetaceae</taxon>
        <taxon>Streptomyces</taxon>
    </lineage>
</organism>
<proteinExistence type="predicted"/>